<keyword evidence="3" id="KW-0560">Oxidoreductase</keyword>
<evidence type="ECO:0000313" key="6">
    <source>
        <dbReference type="Proteomes" id="UP000452235"/>
    </source>
</evidence>
<dbReference type="SUPFAM" id="SSF51905">
    <property type="entry name" value="FAD/NAD(P)-binding domain"/>
    <property type="match status" value="1"/>
</dbReference>
<sequence>MDHVDLLIVGAGLHGLAMAKTYLEVSPNAQLLIVDQARSVGGTWASERLYPGLKTNNLVGSYEFSDFPMVPERYGLQAGDHTPGSVVHQYFCDFAEHFGLHSLLLLRTRVDSASSLDSGSWSISLTTESQSDPARPTTRSIVADKLVLATGLTSDPYIPTFKGQNDFQRPILHSKHLHARAGELAELKNVVVVGGNKSAWDVCYNAAKAGAHVDMVIRPGGGGPSYVWPSSFKLFGFRTSLARLSSTRLFTCFDPSLHGDAGPFALLRRFIHQTTVGQIVLSRFWRLLDVTIKKVNRYDSHPQLAKLKPWITPFWMGNSLSIHNYDSSWFDLVRDGRIHVHVADVTALSEAEVHLSNGVALNADAIITQAGTNYTVS</sequence>
<evidence type="ECO:0000256" key="4">
    <source>
        <dbReference type="SAM" id="MobiDB-lite"/>
    </source>
</evidence>
<gene>
    <name evidence="5" type="ORF">ATEIFO6365_0008035500</name>
</gene>
<protein>
    <submittedName>
        <fullName evidence="5">FAD/NAD(P)-binding-domain-containing protein</fullName>
    </submittedName>
</protein>
<dbReference type="EMBL" id="BLJY01000008">
    <property type="protein sequence ID" value="GFF18411.1"/>
    <property type="molecule type" value="Genomic_DNA"/>
</dbReference>
<dbReference type="GO" id="GO:0016491">
    <property type="term" value="F:oxidoreductase activity"/>
    <property type="evidence" value="ECO:0007669"/>
    <property type="project" value="UniProtKB-KW"/>
</dbReference>
<comment type="caution">
    <text evidence="5">The sequence shown here is derived from an EMBL/GenBank/DDBJ whole genome shotgun (WGS) entry which is preliminary data.</text>
</comment>
<proteinExistence type="predicted"/>
<feature type="region of interest" description="Disordered" evidence="4">
    <location>
        <begin position="115"/>
        <end position="137"/>
    </location>
</feature>
<dbReference type="Pfam" id="PF13738">
    <property type="entry name" value="Pyr_redox_3"/>
    <property type="match status" value="1"/>
</dbReference>
<dbReference type="OrthoDB" id="2915840at2759"/>
<dbReference type="AlphaFoldDB" id="A0A5M3Z6V3"/>
<keyword evidence="6" id="KW-1185">Reference proteome</keyword>
<feature type="compositionally biased region" description="Low complexity" evidence="4">
    <location>
        <begin position="115"/>
        <end position="124"/>
    </location>
</feature>
<dbReference type="VEuPathDB" id="FungiDB:ATEG_08888"/>
<dbReference type="Gene3D" id="3.50.50.60">
    <property type="entry name" value="FAD/NAD(P)-binding domain"/>
    <property type="match status" value="1"/>
</dbReference>
<dbReference type="PANTHER" id="PTHR23023">
    <property type="entry name" value="DIMETHYLANILINE MONOOXYGENASE"/>
    <property type="match status" value="1"/>
</dbReference>
<feature type="compositionally biased region" description="Polar residues" evidence="4">
    <location>
        <begin position="125"/>
        <end position="137"/>
    </location>
</feature>
<evidence type="ECO:0000256" key="3">
    <source>
        <dbReference type="ARBA" id="ARBA00023002"/>
    </source>
</evidence>
<keyword evidence="1" id="KW-0285">Flavoprotein</keyword>
<evidence type="ECO:0000313" key="5">
    <source>
        <dbReference type="EMBL" id="GFF18411.1"/>
    </source>
</evidence>
<evidence type="ECO:0000256" key="2">
    <source>
        <dbReference type="ARBA" id="ARBA00022827"/>
    </source>
</evidence>
<accession>A0A5M3Z6V3</accession>
<keyword evidence="2" id="KW-0274">FAD</keyword>
<dbReference type="InterPro" id="IPR050346">
    <property type="entry name" value="FMO-like"/>
</dbReference>
<dbReference type="Proteomes" id="UP000452235">
    <property type="component" value="Unassembled WGS sequence"/>
</dbReference>
<reference evidence="5 6" key="1">
    <citation type="submission" date="2020-01" db="EMBL/GenBank/DDBJ databases">
        <title>Aspergillus terreus IFO 6365 whole genome shotgun sequence.</title>
        <authorList>
            <person name="Kanamasa S."/>
            <person name="Takahashi H."/>
        </authorList>
    </citation>
    <scope>NUCLEOTIDE SEQUENCE [LARGE SCALE GENOMIC DNA]</scope>
    <source>
        <strain evidence="5 6">IFO 6365</strain>
    </source>
</reference>
<evidence type="ECO:0000256" key="1">
    <source>
        <dbReference type="ARBA" id="ARBA00022630"/>
    </source>
</evidence>
<name>A0A5M3Z6V3_ASPTE</name>
<dbReference type="InterPro" id="IPR036188">
    <property type="entry name" value="FAD/NAD-bd_sf"/>
</dbReference>
<organism evidence="5 6">
    <name type="scientific">Aspergillus terreus</name>
    <dbReference type="NCBI Taxonomy" id="33178"/>
    <lineage>
        <taxon>Eukaryota</taxon>
        <taxon>Fungi</taxon>
        <taxon>Dikarya</taxon>
        <taxon>Ascomycota</taxon>
        <taxon>Pezizomycotina</taxon>
        <taxon>Eurotiomycetes</taxon>
        <taxon>Eurotiomycetidae</taxon>
        <taxon>Eurotiales</taxon>
        <taxon>Aspergillaceae</taxon>
        <taxon>Aspergillus</taxon>
        <taxon>Aspergillus subgen. Circumdati</taxon>
    </lineage>
</organism>